<evidence type="ECO:0000256" key="2">
    <source>
        <dbReference type="ARBA" id="ARBA00022475"/>
    </source>
</evidence>
<dbReference type="Pfam" id="PF00672">
    <property type="entry name" value="HAMP"/>
    <property type="match status" value="1"/>
</dbReference>
<dbReference type="InterPro" id="IPR052155">
    <property type="entry name" value="Biofilm_reg_signaling"/>
</dbReference>
<dbReference type="PROSITE" id="PS50112">
    <property type="entry name" value="PAS"/>
    <property type="match status" value="1"/>
</dbReference>
<dbReference type="InterPro" id="IPR035919">
    <property type="entry name" value="EAL_sf"/>
</dbReference>
<dbReference type="OrthoDB" id="9762141at2"/>
<keyword evidence="8" id="KW-0067">ATP-binding</keyword>
<keyword evidence="9 12" id="KW-1133">Transmembrane helix</keyword>
<comment type="subcellular location">
    <subcellularLocation>
        <location evidence="1">Cell membrane</location>
        <topology evidence="1">Multi-pass membrane protein</topology>
    </subcellularLocation>
</comment>
<evidence type="ECO:0000256" key="5">
    <source>
        <dbReference type="ARBA" id="ARBA00022692"/>
    </source>
</evidence>
<dbReference type="InterPro" id="IPR001633">
    <property type="entry name" value="EAL_dom"/>
</dbReference>
<dbReference type="InterPro" id="IPR000160">
    <property type="entry name" value="GGDEF_dom"/>
</dbReference>
<evidence type="ECO:0000259" key="13">
    <source>
        <dbReference type="PROSITE" id="PS50112"/>
    </source>
</evidence>
<dbReference type="CDD" id="cd01948">
    <property type="entry name" value="EAL"/>
    <property type="match status" value="1"/>
</dbReference>
<protein>
    <recommendedName>
        <fullName evidence="20">Sensor domain-containing diguanylate cyclase</fullName>
    </recommendedName>
</protein>
<dbReference type="AlphaFoldDB" id="A0A401UKD9"/>
<dbReference type="SMART" id="SM00052">
    <property type="entry name" value="EAL"/>
    <property type="match status" value="1"/>
</dbReference>
<feature type="transmembrane region" description="Helical" evidence="12">
    <location>
        <begin position="12"/>
        <end position="32"/>
    </location>
</feature>
<dbReference type="RefSeq" id="WP_124999822.1">
    <property type="nucleotide sequence ID" value="NZ_BHYK01000007.1"/>
</dbReference>
<dbReference type="InterPro" id="IPR043128">
    <property type="entry name" value="Rev_trsase/Diguanyl_cyclase"/>
</dbReference>
<keyword evidence="2" id="KW-1003">Cell membrane</keyword>
<dbReference type="CDD" id="cd12913">
    <property type="entry name" value="PDC1_MCP_like"/>
    <property type="match status" value="1"/>
</dbReference>
<dbReference type="InterPro" id="IPR000014">
    <property type="entry name" value="PAS"/>
</dbReference>
<feature type="domain" description="EAL" evidence="15">
    <location>
        <begin position="729"/>
        <end position="983"/>
    </location>
</feature>
<feature type="domain" description="PAC" evidence="14">
    <location>
        <begin position="504"/>
        <end position="556"/>
    </location>
</feature>
<dbReference type="Proteomes" id="UP000287872">
    <property type="component" value="Unassembled WGS sequence"/>
</dbReference>
<dbReference type="CDD" id="cd01949">
    <property type="entry name" value="GGDEF"/>
    <property type="match status" value="1"/>
</dbReference>
<dbReference type="Gene3D" id="3.20.20.450">
    <property type="entry name" value="EAL domain"/>
    <property type="match status" value="1"/>
</dbReference>
<dbReference type="InterPro" id="IPR033479">
    <property type="entry name" value="dCache_1"/>
</dbReference>
<evidence type="ECO:0000256" key="10">
    <source>
        <dbReference type="ARBA" id="ARBA00023012"/>
    </source>
</evidence>
<evidence type="ECO:0008006" key="20">
    <source>
        <dbReference type="Google" id="ProtNLM"/>
    </source>
</evidence>
<dbReference type="PANTHER" id="PTHR44757:SF2">
    <property type="entry name" value="BIOFILM ARCHITECTURE MAINTENANCE PROTEIN MBAA"/>
    <property type="match status" value="1"/>
</dbReference>
<dbReference type="PANTHER" id="PTHR44757">
    <property type="entry name" value="DIGUANYLATE CYCLASE DGCP"/>
    <property type="match status" value="1"/>
</dbReference>
<proteinExistence type="predicted"/>
<dbReference type="PROSITE" id="PS50885">
    <property type="entry name" value="HAMP"/>
    <property type="match status" value="1"/>
</dbReference>
<keyword evidence="10" id="KW-0902">Two-component regulatory system</keyword>
<evidence type="ECO:0000256" key="4">
    <source>
        <dbReference type="ARBA" id="ARBA00022679"/>
    </source>
</evidence>
<dbReference type="InterPro" id="IPR001610">
    <property type="entry name" value="PAC"/>
</dbReference>
<keyword evidence="19" id="KW-1185">Reference proteome</keyword>
<dbReference type="Gene3D" id="6.10.340.10">
    <property type="match status" value="1"/>
</dbReference>
<keyword evidence="3" id="KW-0597">Phosphoprotein</keyword>
<keyword evidence="4" id="KW-0808">Transferase</keyword>
<dbReference type="EMBL" id="BHYK01000007">
    <property type="protein sequence ID" value="GCD09932.1"/>
    <property type="molecule type" value="Genomic_DNA"/>
</dbReference>
<accession>A0A401UKD9</accession>
<dbReference type="InterPro" id="IPR000700">
    <property type="entry name" value="PAS-assoc_C"/>
</dbReference>
<dbReference type="CDD" id="cd06225">
    <property type="entry name" value="HAMP"/>
    <property type="match status" value="1"/>
</dbReference>
<feature type="domain" description="HAMP" evidence="16">
    <location>
        <begin position="342"/>
        <end position="395"/>
    </location>
</feature>
<evidence type="ECO:0000313" key="19">
    <source>
        <dbReference type="Proteomes" id="UP000287872"/>
    </source>
</evidence>
<dbReference type="InterPro" id="IPR035965">
    <property type="entry name" value="PAS-like_dom_sf"/>
</dbReference>
<dbReference type="FunFam" id="3.30.70.270:FF:000001">
    <property type="entry name" value="Diguanylate cyclase domain protein"/>
    <property type="match status" value="1"/>
</dbReference>
<dbReference type="GO" id="GO:0016301">
    <property type="term" value="F:kinase activity"/>
    <property type="evidence" value="ECO:0007669"/>
    <property type="project" value="UniProtKB-KW"/>
</dbReference>
<dbReference type="InterPro" id="IPR013655">
    <property type="entry name" value="PAS_fold_3"/>
</dbReference>
<dbReference type="PROSITE" id="PS50113">
    <property type="entry name" value="PAC"/>
    <property type="match status" value="1"/>
</dbReference>
<dbReference type="NCBIfam" id="TIGR00254">
    <property type="entry name" value="GGDEF"/>
    <property type="match status" value="1"/>
</dbReference>
<evidence type="ECO:0000256" key="12">
    <source>
        <dbReference type="SAM" id="Phobius"/>
    </source>
</evidence>
<evidence type="ECO:0000256" key="1">
    <source>
        <dbReference type="ARBA" id="ARBA00004651"/>
    </source>
</evidence>
<dbReference type="PROSITE" id="PS50883">
    <property type="entry name" value="EAL"/>
    <property type="match status" value="1"/>
</dbReference>
<feature type="domain" description="GGDEF" evidence="17">
    <location>
        <begin position="588"/>
        <end position="720"/>
    </location>
</feature>
<evidence type="ECO:0000256" key="8">
    <source>
        <dbReference type="ARBA" id="ARBA00022840"/>
    </source>
</evidence>
<dbReference type="InterPro" id="IPR029151">
    <property type="entry name" value="Sensor-like_sf"/>
</dbReference>
<evidence type="ECO:0000256" key="7">
    <source>
        <dbReference type="ARBA" id="ARBA00022777"/>
    </source>
</evidence>
<dbReference type="SUPFAM" id="SSF55073">
    <property type="entry name" value="Nucleotide cyclase"/>
    <property type="match status" value="1"/>
</dbReference>
<dbReference type="SUPFAM" id="SSF141868">
    <property type="entry name" value="EAL domain-like"/>
    <property type="match status" value="1"/>
</dbReference>
<evidence type="ECO:0000256" key="11">
    <source>
        <dbReference type="ARBA" id="ARBA00023136"/>
    </source>
</evidence>
<dbReference type="Pfam" id="PF08447">
    <property type="entry name" value="PAS_3"/>
    <property type="match status" value="1"/>
</dbReference>
<dbReference type="GO" id="GO:0005524">
    <property type="term" value="F:ATP binding"/>
    <property type="evidence" value="ECO:0007669"/>
    <property type="project" value="UniProtKB-KW"/>
</dbReference>
<dbReference type="SUPFAM" id="SSF55785">
    <property type="entry name" value="PYP-like sensor domain (PAS domain)"/>
    <property type="match status" value="1"/>
</dbReference>
<keyword evidence="6" id="KW-0547">Nucleotide-binding</keyword>
<dbReference type="SUPFAM" id="SSF103190">
    <property type="entry name" value="Sensory domain-like"/>
    <property type="match status" value="1"/>
</dbReference>
<feature type="domain" description="PAS" evidence="13">
    <location>
        <begin position="428"/>
        <end position="500"/>
    </location>
</feature>
<dbReference type="SMART" id="SM00304">
    <property type="entry name" value="HAMP"/>
    <property type="match status" value="1"/>
</dbReference>
<dbReference type="CDD" id="cd00130">
    <property type="entry name" value="PAS"/>
    <property type="match status" value="1"/>
</dbReference>
<name>A0A401UKD9_9CLOT</name>
<dbReference type="PROSITE" id="PS50887">
    <property type="entry name" value="GGDEF"/>
    <property type="match status" value="1"/>
</dbReference>
<keyword evidence="11 12" id="KW-0472">Membrane</keyword>
<evidence type="ECO:0000259" key="17">
    <source>
        <dbReference type="PROSITE" id="PS50887"/>
    </source>
</evidence>
<dbReference type="Pfam" id="PF00990">
    <property type="entry name" value="GGDEF"/>
    <property type="match status" value="1"/>
</dbReference>
<dbReference type="InterPro" id="IPR029787">
    <property type="entry name" value="Nucleotide_cyclase"/>
</dbReference>
<evidence type="ECO:0000259" key="15">
    <source>
        <dbReference type="PROSITE" id="PS50883"/>
    </source>
</evidence>
<evidence type="ECO:0000256" key="6">
    <source>
        <dbReference type="ARBA" id="ARBA00022741"/>
    </source>
</evidence>
<gene>
    <name evidence="18" type="ORF">Ctaglu_15550</name>
</gene>
<dbReference type="CDD" id="cd12912">
    <property type="entry name" value="PDC2_MCP_like"/>
    <property type="match status" value="1"/>
</dbReference>
<keyword evidence="7" id="KW-0418">Kinase</keyword>
<dbReference type="NCBIfam" id="TIGR00229">
    <property type="entry name" value="sensory_box"/>
    <property type="match status" value="1"/>
</dbReference>
<evidence type="ECO:0000313" key="18">
    <source>
        <dbReference type="EMBL" id="GCD09932.1"/>
    </source>
</evidence>
<evidence type="ECO:0000259" key="14">
    <source>
        <dbReference type="PROSITE" id="PS50113"/>
    </source>
</evidence>
<feature type="transmembrane region" description="Helical" evidence="12">
    <location>
        <begin position="320"/>
        <end position="340"/>
    </location>
</feature>
<dbReference type="Pfam" id="PF02743">
    <property type="entry name" value="dCache_1"/>
    <property type="match status" value="1"/>
</dbReference>
<evidence type="ECO:0000259" key="16">
    <source>
        <dbReference type="PROSITE" id="PS50885"/>
    </source>
</evidence>
<keyword evidence="5 12" id="KW-0812">Transmembrane</keyword>
<evidence type="ECO:0000256" key="9">
    <source>
        <dbReference type="ARBA" id="ARBA00022989"/>
    </source>
</evidence>
<organism evidence="18 19">
    <name type="scientific">Clostridium tagluense</name>
    <dbReference type="NCBI Taxonomy" id="360422"/>
    <lineage>
        <taxon>Bacteria</taxon>
        <taxon>Bacillati</taxon>
        <taxon>Bacillota</taxon>
        <taxon>Clostridia</taxon>
        <taxon>Eubacteriales</taxon>
        <taxon>Clostridiaceae</taxon>
        <taxon>Clostridium</taxon>
    </lineage>
</organism>
<evidence type="ECO:0000256" key="3">
    <source>
        <dbReference type="ARBA" id="ARBA00022553"/>
    </source>
</evidence>
<dbReference type="SMART" id="SM00086">
    <property type="entry name" value="PAC"/>
    <property type="match status" value="1"/>
</dbReference>
<dbReference type="GO" id="GO:0000160">
    <property type="term" value="P:phosphorelay signal transduction system"/>
    <property type="evidence" value="ECO:0007669"/>
    <property type="project" value="UniProtKB-KW"/>
</dbReference>
<dbReference type="Pfam" id="PF00563">
    <property type="entry name" value="EAL"/>
    <property type="match status" value="1"/>
</dbReference>
<dbReference type="SUPFAM" id="SSF158472">
    <property type="entry name" value="HAMP domain-like"/>
    <property type="match status" value="1"/>
</dbReference>
<dbReference type="InterPro" id="IPR003660">
    <property type="entry name" value="HAMP_dom"/>
</dbReference>
<sequence length="985" mass="112751">MKLTFRSKLFLYFVTIILVTSIPIALITRNYIYNFLKEDLSSDSRKQMVQVDNTFSSMFKQIKDNNRFLASSVDVRKVDDSILPLPNSPKDKSYKKDSKQIPGIESTIYNDFENYGTTHPDVSYVYMGTKWGGYIKWPDGPTVNNYDPRVRPWYRSALSKPGEVVITDPYTTADGTNSLVISASSAIKDTYGNIIGVMGIDINLDKLFKTIDSVKVGDTGYTFLFSKDGTILAHPNSKFNFKNIQLLNQKGYKDAKTGEYLKYTIKDYNRLIIENNSGFETLIEGKPVLVNVYSSPYTGWKMASVIPKSELTAWITKTEYFIFLVTLSVFILTIFFTFIFTNHITKPITELTSLMHEAEKGNLAVRAINMQTKDEFGELGIGFNVMIKKISSSYEELLSVYEELSATEEEIREQYSVLQYKEESLRISDERYQLAIEGCNDSIWEFDLKSGDFFASEKLFESTGYSSTNNFNISSFIDKLVHTEDLPSALQDFENYINNKTSIYESEFRMKINDGTYIWVYNRGKALRDSDGKVIKIAGSITDITDRKKSEEKIKFMAYYDALTKLPNRTLFMKKLKDQLRMAKLKKSQGAVFFIDLDDFKNINDTMGHNYGDKLLTYLATQLNSIINENDTLCRLGGDEFILIHPYYEEAEVEVYAKRLLDLFNDFFQIENKQIYITASVGIAIYPKDGTDMDTILKKADSAMYKAKELGKNRFARFDEEMYLKLERKTCIDRILRSAIENNELSINYQPQYNAQKNEMFGFEALLRLNSAELGFISPAEFIPIAEETGYISKLDRWILKGACTQSVKWLQAGYKFKSISVNVSSVDIHQIDFLEEVKSILQTTGINPNILELEITETVLMESLDSNIKILEELMNMGIRIALDDFGTGYSSLNYLMKIPISTLKIDKSFIDNITSNEQNKSIINIIIQLAHSMDLKVVAEGVETEEQLSILKEKQCDYIQGYYFSRPLSVIDAEKLLASNLKE</sequence>
<dbReference type="Gene3D" id="3.30.70.270">
    <property type="match status" value="1"/>
</dbReference>
<dbReference type="GO" id="GO:0005886">
    <property type="term" value="C:plasma membrane"/>
    <property type="evidence" value="ECO:0007669"/>
    <property type="project" value="UniProtKB-SubCell"/>
</dbReference>
<reference evidence="18 19" key="1">
    <citation type="submission" date="2018-11" db="EMBL/GenBank/DDBJ databases">
        <title>Genome sequencing and assembly of Clostridium tagluense strain A121.</title>
        <authorList>
            <person name="Murakami T."/>
            <person name="Segawa T."/>
            <person name="Shcherbakova V.A."/>
            <person name="Mori H."/>
            <person name="Yoshimura Y."/>
        </authorList>
    </citation>
    <scope>NUCLEOTIDE SEQUENCE [LARGE SCALE GENOMIC DNA]</scope>
    <source>
        <strain evidence="18 19">A121</strain>
    </source>
</reference>
<comment type="caution">
    <text evidence="18">The sequence shown here is derived from an EMBL/GenBank/DDBJ whole genome shotgun (WGS) entry which is preliminary data.</text>
</comment>
<dbReference type="SMART" id="SM00267">
    <property type="entry name" value="GGDEF"/>
    <property type="match status" value="1"/>
</dbReference>
<dbReference type="Gene3D" id="3.30.450.20">
    <property type="entry name" value="PAS domain"/>
    <property type="match status" value="2"/>
</dbReference>